<dbReference type="AlphaFoldDB" id="A0A074ZU79"/>
<accession>A0A074ZU79</accession>
<dbReference type="InterPro" id="IPR036691">
    <property type="entry name" value="Endo/exonu/phosph_ase_sf"/>
</dbReference>
<keyword evidence="2" id="KW-1185">Reference proteome</keyword>
<sequence>MSFRNSRSRLATWCPPTTGRPQTQIDHIAISYRWRGSITDCRSFWNTFVDSDHALVRSRFSLRFPGPRKVRTNRMATRRLADPDVRQTYKNRLLESLPSAPPSNVNSYWDEIATSLLRAGNFAWKTPGYTYTSPLKGRRPSLQKTPTELLHTIEQESKTHMHLVYKN</sequence>
<gene>
    <name evidence="1" type="ORF">T265_02706</name>
</gene>
<dbReference type="GeneID" id="20316894"/>
<organism evidence="1 2">
    <name type="scientific">Opisthorchis viverrini</name>
    <name type="common">Southeast Asian liver fluke</name>
    <dbReference type="NCBI Taxonomy" id="6198"/>
    <lineage>
        <taxon>Eukaryota</taxon>
        <taxon>Metazoa</taxon>
        <taxon>Spiralia</taxon>
        <taxon>Lophotrochozoa</taxon>
        <taxon>Platyhelminthes</taxon>
        <taxon>Trematoda</taxon>
        <taxon>Digenea</taxon>
        <taxon>Opisthorchiida</taxon>
        <taxon>Opisthorchiata</taxon>
        <taxon>Opisthorchiidae</taxon>
        <taxon>Opisthorchis</taxon>
    </lineage>
</organism>
<dbReference type="OrthoDB" id="6138332at2759"/>
<dbReference type="SUPFAM" id="SSF56219">
    <property type="entry name" value="DNase I-like"/>
    <property type="match status" value="1"/>
</dbReference>
<evidence type="ECO:0000313" key="2">
    <source>
        <dbReference type="Proteomes" id="UP000054324"/>
    </source>
</evidence>
<evidence type="ECO:0008006" key="3">
    <source>
        <dbReference type="Google" id="ProtNLM"/>
    </source>
</evidence>
<protein>
    <recommendedName>
        <fullName evidence="3">Endonuclease/exonuclease/phosphatase domain-containing protein</fullName>
    </recommendedName>
</protein>
<dbReference type="EMBL" id="KL596652">
    <property type="protein sequence ID" value="KER31033.1"/>
    <property type="molecule type" value="Genomic_DNA"/>
</dbReference>
<dbReference type="RefSeq" id="XP_009165272.1">
    <property type="nucleotide sequence ID" value="XM_009167008.1"/>
</dbReference>
<proteinExistence type="predicted"/>
<evidence type="ECO:0000313" key="1">
    <source>
        <dbReference type="EMBL" id="KER31033.1"/>
    </source>
</evidence>
<dbReference type="Proteomes" id="UP000054324">
    <property type="component" value="Unassembled WGS sequence"/>
</dbReference>
<dbReference type="CTD" id="20316894"/>
<reference evidence="1 2" key="1">
    <citation type="submission" date="2013-11" db="EMBL/GenBank/DDBJ databases">
        <title>Opisthorchis viverrini - life in the bile duct.</title>
        <authorList>
            <person name="Young N.D."/>
            <person name="Nagarajan N."/>
            <person name="Lin S.J."/>
            <person name="Korhonen P.K."/>
            <person name="Jex A.R."/>
            <person name="Hall R.S."/>
            <person name="Safavi-Hemami H."/>
            <person name="Kaewkong W."/>
            <person name="Bertrand D."/>
            <person name="Gao S."/>
            <person name="Seet Q."/>
            <person name="Wongkham S."/>
            <person name="Teh B.T."/>
            <person name="Wongkham C."/>
            <person name="Intapan P.M."/>
            <person name="Maleewong W."/>
            <person name="Yang X."/>
            <person name="Hu M."/>
            <person name="Wang Z."/>
            <person name="Hofmann A."/>
            <person name="Sternberg P.W."/>
            <person name="Tan P."/>
            <person name="Wang J."/>
            <person name="Gasser R.B."/>
        </authorList>
    </citation>
    <scope>NUCLEOTIDE SEQUENCE [LARGE SCALE GENOMIC DNA]</scope>
</reference>
<name>A0A074ZU79_OPIVI</name>
<dbReference type="KEGG" id="ovi:T265_02706"/>